<dbReference type="SUPFAM" id="SSF69618">
    <property type="entry name" value="HemD-like"/>
    <property type="match status" value="1"/>
</dbReference>
<dbReference type="CDD" id="cd06578">
    <property type="entry name" value="HemD"/>
    <property type="match status" value="1"/>
</dbReference>
<dbReference type="RefSeq" id="WP_373634922.1">
    <property type="nucleotide sequence ID" value="NZ_CP151767.2"/>
</dbReference>
<dbReference type="InterPro" id="IPR036108">
    <property type="entry name" value="4pyrrol_syn_uPrphyn_synt_sf"/>
</dbReference>
<protein>
    <submittedName>
        <fullName evidence="2">Uroporphyrinogen-III synthase</fullName>
        <ecNumber evidence="2">4.2.1.75</ecNumber>
    </submittedName>
</protein>
<keyword evidence="2" id="KW-0456">Lyase</keyword>
<dbReference type="Proteomes" id="UP001470809">
    <property type="component" value="Chromosome"/>
</dbReference>
<dbReference type="GO" id="GO:0004852">
    <property type="term" value="F:uroporphyrinogen-III synthase activity"/>
    <property type="evidence" value="ECO:0007669"/>
    <property type="project" value="UniProtKB-EC"/>
</dbReference>
<proteinExistence type="predicted"/>
<evidence type="ECO:0000313" key="2">
    <source>
        <dbReference type="EMBL" id="WZU68109.2"/>
    </source>
</evidence>
<dbReference type="InterPro" id="IPR003754">
    <property type="entry name" value="4pyrrol_synth_uPrphyn_synth"/>
</dbReference>
<dbReference type="GO" id="GO:0033014">
    <property type="term" value="P:tetrapyrrole biosynthetic process"/>
    <property type="evidence" value="ECO:0007669"/>
    <property type="project" value="InterPro"/>
</dbReference>
<dbReference type="KEGG" id="yrh:AABB31_04000"/>
<evidence type="ECO:0000313" key="3">
    <source>
        <dbReference type="Proteomes" id="UP001470809"/>
    </source>
</evidence>
<dbReference type="EC" id="4.2.1.75" evidence="2"/>
<keyword evidence="3" id="KW-1185">Reference proteome</keyword>
<dbReference type="Pfam" id="PF02602">
    <property type="entry name" value="HEM4"/>
    <property type="match status" value="1"/>
</dbReference>
<gene>
    <name evidence="2" type="ORF">AABB31_04000</name>
</gene>
<sequence length="233" mass="24056">MIPILIVTRPAPGDTAFMSAITARWTGALRVIPSPLLKIAPLDATLPDAGALVFTSVHGVAQAPRLGARPGTPAYCVGTRTGHAASDAGFAVRIGQGTARELTDLIIATKPAQPLAHIRGVHTRGDISETLRQAGLTCHDVPAYSQTACPLNAEAQQALAGDTPVVVPLFSPRSTTIFEAEGPFRAPVHVIAISDAARTRSLMKSCQVAAAPTLDAMVDATLTCLGALDGADQ</sequence>
<dbReference type="AlphaFoldDB" id="A0AAN0MB80"/>
<dbReference type="Gene3D" id="3.40.50.10090">
    <property type="match status" value="1"/>
</dbReference>
<reference evidence="2" key="1">
    <citation type="submission" date="2024-08" db="EMBL/GenBank/DDBJ databases">
        <title>Phylogenomic analyses of a clade within the roseobacter group suggest taxonomic reassignments of species of the genera Aestuariivita, Citreicella, Loktanella, Nautella, Pelagibaca, Ruegeria, Thalassobius, Thiobacimonas and Tropicibacter, and the proposal o.</title>
        <authorList>
            <person name="Jeon C.O."/>
        </authorList>
    </citation>
    <scope>NUCLEOTIDE SEQUENCE</scope>
    <source>
        <strain evidence="2">SS1-5</strain>
    </source>
</reference>
<dbReference type="EMBL" id="CP151767">
    <property type="protein sequence ID" value="WZU68109.2"/>
    <property type="molecule type" value="Genomic_DNA"/>
</dbReference>
<evidence type="ECO:0000259" key="1">
    <source>
        <dbReference type="Pfam" id="PF02602"/>
    </source>
</evidence>
<accession>A0AAN0MB80</accession>
<name>A0AAN0MB80_9RHOB</name>
<organism evidence="2 3">
    <name type="scientific">Yoonia rhodophyticola</name>
    <dbReference type="NCBI Taxonomy" id="3137370"/>
    <lineage>
        <taxon>Bacteria</taxon>
        <taxon>Pseudomonadati</taxon>
        <taxon>Pseudomonadota</taxon>
        <taxon>Alphaproteobacteria</taxon>
        <taxon>Rhodobacterales</taxon>
        <taxon>Paracoccaceae</taxon>
        <taxon>Yoonia</taxon>
    </lineage>
</organism>
<feature type="domain" description="Tetrapyrrole biosynthesis uroporphyrinogen III synthase" evidence="1">
    <location>
        <begin position="30"/>
        <end position="218"/>
    </location>
</feature>